<dbReference type="SUPFAM" id="SSF52540">
    <property type="entry name" value="P-loop containing nucleoside triphosphate hydrolases"/>
    <property type="match status" value="1"/>
</dbReference>
<keyword evidence="1" id="KW-0808">Transferase</keyword>
<dbReference type="Proteomes" id="UP000094869">
    <property type="component" value="Unassembled WGS sequence"/>
</dbReference>
<sequence length="211" mass="23868">MEKIIITIARQYGSGGRTVGKMLAERLQIPYYDREIISMASEDSGINAALFQDEKKVHSLRALLTGGYHSNKLLSPESAGFTKDDNLFTYQAKIIRQLAEEGSCVLIGRCADHVLKEMPGVVRVFVHAPADFCLREALKVNSQPENEVVKLIARTDDYRARYYKYYTGKEWKDALNYDLSLDSSRLGFDGTVEAILAYIEVRKKFDPQMQG</sequence>
<dbReference type="Pfam" id="PF13189">
    <property type="entry name" value="Cytidylate_kin2"/>
    <property type="match status" value="1"/>
</dbReference>
<evidence type="ECO:0000313" key="6">
    <source>
        <dbReference type="Proteomes" id="UP000094869"/>
    </source>
</evidence>
<keyword evidence="6" id="KW-1185">Reference proteome</keyword>
<dbReference type="GO" id="GO:0016301">
    <property type="term" value="F:kinase activity"/>
    <property type="evidence" value="ECO:0007669"/>
    <property type="project" value="UniProtKB-KW"/>
</dbReference>
<dbReference type="Proteomes" id="UP000094271">
    <property type="component" value="Unassembled WGS sequence"/>
</dbReference>
<accession>A0A1E2ZZN6</accession>
<gene>
    <name evidence="1" type="primary">cmk_10</name>
    <name evidence="2" type="ORF">BEI59_27165</name>
    <name evidence="1" type="ORF">BEI61_05953</name>
    <name evidence="3" type="ORF">BEI63_02975</name>
</gene>
<evidence type="ECO:0000313" key="3">
    <source>
        <dbReference type="EMBL" id="ODR61073.1"/>
    </source>
</evidence>
<organism evidence="1 4">
    <name type="scientific">Eisenbergiella tayi</name>
    <dbReference type="NCBI Taxonomy" id="1432052"/>
    <lineage>
        <taxon>Bacteria</taxon>
        <taxon>Bacillati</taxon>
        <taxon>Bacillota</taxon>
        <taxon>Clostridia</taxon>
        <taxon>Lachnospirales</taxon>
        <taxon>Lachnospiraceae</taxon>
        <taxon>Eisenbergiella</taxon>
    </lineage>
</organism>
<dbReference type="InterPro" id="IPR027417">
    <property type="entry name" value="P-loop_NTPase"/>
</dbReference>
<proteinExistence type="predicted"/>
<evidence type="ECO:0000313" key="1">
    <source>
        <dbReference type="EMBL" id="ODM01954.1"/>
    </source>
</evidence>
<dbReference type="Gene3D" id="3.40.50.300">
    <property type="entry name" value="P-loop containing nucleotide triphosphate hydrolases"/>
    <property type="match status" value="1"/>
</dbReference>
<keyword evidence="1" id="KW-0418">Kinase</keyword>
<dbReference type="EMBL" id="MEHD01000008">
    <property type="protein sequence ID" value="ODR61073.1"/>
    <property type="molecule type" value="Genomic_DNA"/>
</dbReference>
<reference evidence="2 5" key="3">
    <citation type="submission" date="2016-08" db="EMBL/GenBank/DDBJ databases">
        <authorList>
            <person name="Seilhamer J.J."/>
        </authorList>
    </citation>
    <scope>NUCLEOTIDE SEQUENCE [LARGE SCALE GENOMIC DNA]</scope>
    <source>
        <strain evidence="2 5">NML150140-1</strain>
    </source>
</reference>
<comment type="caution">
    <text evidence="1">The sequence shown here is derived from an EMBL/GenBank/DDBJ whole genome shotgun (WGS) entry which is preliminary data.</text>
</comment>
<evidence type="ECO:0000313" key="2">
    <source>
        <dbReference type="EMBL" id="ODR45421.1"/>
    </source>
</evidence>
<reference evidence="3 6" key="2">
    <citation type="submission" date="2016-08" db="EMBL/GenBank/DDBJ databases">
        <title>Characterization of Isolates of Eisenbergiella tayi Derived from Blood Cultures, Using Whole Genome Sequencing.</title>
        <authorList>
            <person name="Bernier A.-M."/>
            <person name="Burdz T."/>
            <person name="Wiebe D."/>
            <person name="Bernard K."/>
        </authorList>
    </citation>
    <scope>NUCLEOTIDE SEQUENCE [LARGE SCALE GENOMIC DNA]</scope>
    <source>
        <strain evidence="3 6">NML120146</strain>
    </source>
</reference>
<dbReference type="EMBL" id="MCGH01000005">
    <property type="protein sequence ID" value="ODM01954.1"/>
    <property type="molecule type" value="Genomic_DNA"/>
</dbReference>
<dbReference type="AlphaFoldDB" id="A0A1E2ZZN6"/>
<name>A0A1E2ZZN6_9FIRM</name>
<dbReference type="RefSeq" id="WP_069155198.1">
    <property type="nucleotide sequence ID" value="NZ_DAWDRA010000576.1"/>
</dbReference>
<dbReference type="EMBL" id="MEHA01000027">
    <property type="protein sequence ID" value="ODR45421.1"/>
    <property type="molecule type" value="Genomic_DNA"/>
</dbReference>
<dbReference type="OrthoDB" id="9781180at2"/>
<dbReference type="PATRIC" id="fig|1432052.4.peg.6589"/>
<evidence type="ECO:0000313" key="5">
    <source>
        <dbReference type="Proteomes" id="UP000094271"/>
    </source>
</evidence>
<dbReference type="Proteomes" id="UP000094067">
    <property type="component" value="Unassembled WGS sequence"/>
</dbReference>
<dbReference type="EC" id="2.7.4.25" evidence="1"/>
<reference evidence="1 4" key="1">
    <citation type="submission" date="2016-07" db="EMBL/GenBank/DDBJ databases">
        <title>Characterization of isolates of Eisenbergiella tayi derived from blood cultures, using whole genome sequencing.</title>
        <authorList>
            <person name="Burdz T."/>
            <person name="Wiebe D."/>
            <person name="Huynh C."/>
            <person name="Bernard K."/>
        </authorList>
    </citation>
    <scope>NUCLEOTIDE SEQUENCE [LARGE SCALE GENOMIC DNA]</scope>
    <source>
        <strain evidence="1 4">NML 110608</strain>
    </source>
</reference>
<evidence type="ECO:0000313" key="4">
    <source>
        <dbReference type="Proteomes" id="UP000094067"/>
    </source>
</evidence>
<protein>
    <submittedName>
        <fullName evidence="1">Cytidylate kinase</fullName>
        <ecNumber evidence="1">2.7.4.25</ecNumber>
    </submittedName>
</protein>